<evidence type="ECO:0000313" key="3">
    <source>
        <dbReference type="Proteomes" id="UP000278085"/>
    </source>
</evidence>
<proteinExistence type="predicted"/>
<comment type="caution">
    <text evidence="2">The sequence shown here is derived from an EMBL/GenBank/DDBJ whole genome shotgun (WGS) entry which is preliminary data.</text>
</comment>
<evidence type="ECO:0000256" key="1">
    <source>
        <dbReference type="SAM" id="MobiDB-lite"/>
    </source>
</evidence>
<dbReference type="AlphaFoldDB" id="A0A430HU94"/>
<reference evidence="2 3" key="1">
    <citation type="submission" date="2018-12" db="EMBL/GenBank/DDBJ databases">
        <authorList>
            <person name="Yang E."/>
        </authorList>
    </citation>
    <scope>NUCLEOTIDE SEQUENCE [LARGE SCALE GENOMIC DNA]</scope>
    <source>
        <strain evidence="2 3">SOD</strain>
    </source>
</reference>
<feature type="compositionally biased region" description="Basic and acidic residues" evidence="1">
    <location>
        <begin position="52"/>
        <end position="79"/>
    </location>
</feature>
<feature type="compositionally biased region" description="Pro residues" evidence="1">
    <location>
        <begin position="24"/>
        <end position="50"/>
    </location>
</feature>
<dbReference type="OrthoDB" id="8760027at2"/>
<protein>
    <submittedName>
        <fullName evidence="2">Uncharacterized protein</fullName>
    </submittedName>
</protein>
<dbReference type="EMBL" id="RXLQ01000001">
    <property type="protein sequence ID" value="RSZ61070.1"/>
    <property type="molecule type" value="Genomic_DNA"/>
</dbReference>
<sequence>MTIEVRTGAPAPARDDDKPQPVRRAPPPRYAPRPAPKAPPPPSPAPPPPRPRPRDTQAARQAEYLRRERVRREQAEADPRTPLIDSFVDTVVAPPGHQHGDADDGEGCAGVGAAGGVGVGMGVGASASSDAGVEAALLGLQEQQGIFELELPGGQSLGVVVHTAPGSVQFLLSAGDGDLEQRLHQNKMELERRLQRRMQKDVRIAVL</sequence>
<keyword evidence="3" id="KW-1185">Reference proteome</keyword>
<name>A0A430HU94_9BURK</name>
<feature type="region of interest" description="Disordered" evidence="1">
    <location>
        <begin position="1"/>
        <end position="85"/>
    </location>
</feature>
<dbReference type="RefSeq" id="WP_126072455.1">
    <property type="nucleotide sequence ID" value="NZ_CP051166.1"/>
</dbReference>
<dbReference type="Proteomes" id="UP000278085">
    <property type="component" value="Unassembled WGS sequence"/>
</dbReference>
<accession>A0A430HU94</accession>
<organism evidence="2 3">
    <name type="scientific">Massilia atriviolacea</name>
    <dbReference type="NCBI Taxonomy" id="2495579"/>
    <lineage>
        <taxon>Bacteria</taxon>
        <taxon>Pseudomonadati</taxon>
        <taxon>Pseudomonadota</taxon>
        <taxon>Betaproteobacteria</taxon>
        <taxon>Burkholderiales</taxon>
        <taxon>Oxalobacteraceae</taxon>
        <taxon>Telluria group</taxon>
        <taxon>Massilia</taxon>
    </lineage>
</organism>
<gene>
    <name evidence="2" type="ORF">EJB06_02790</name>
</gene>
<evidence type="ECO:0000313" key="2">
    <source>
        <dbReference type="EMBL" id="RSZ61070.1"/>
    </source>
</evidence>